<feature type="domain" description="GAF" evidence="2">
    <location>
        <begin position="119"/>
        <end position="178"/>
    </location>
</feature>
<organism evidence="3 4">
    <name type="scientific">Candidatus Nealsonbacteria bacterium CG11_big_fil_rev_8_21_14_0_20_35_11</name>
    <dbReference type="NCBI Taxonomy" id="1974713"/>
    <lineage>
        <taxon>Bacteria</taxon>
        <taxon>Candidatus Nealsoniibacteriota</taxon>
    </lineage>
</organism>
<proteinExistence type="predicted"/>
<reference evidence="3 4" key="1">
    <citation type="submission" date="2017-09" db="EMBL/GenBank/DDBJ databases">
        <title>Depth-based differentiation of microbial function through sediment-hosted aquifers and enrichment of novel symbionts in the deep terrestrial subsurface.</title>
        <authorList>
            <person name="Probst A.J."/>
            <person name="Ladd B."/>
            <person name="Jarett J.K."/>
            <person name="Geller-Mcgrath D.E."/>
            <person name="Sieber C.M."/>
            <person name="Emerson J.B."/>
            <person name="Anantharaman K."/>
            <person name="Thomas B.C."/>
            <person name="Malmstrom R."/>
            <person name="Stieglmeier M."/>
            <person name="Klingl A."/>
            <person name="Woyke T."/>
            <person name="Ryan C.M."/>
            <person name="Banfield J.F."/>
        </authorList>
    </citation>
    <scope>NUCLEOTIDE SEQUENCE [LARGE SCALE GENOMIC DNA]</scope>
    <source>
        <strain evidence="3">CG11_big_fil_rev_8_21_14_0_20_35_11</strain>
    </source>
</reference>
<dbReference type="Gene3D" id="3.30.450.40">
    <property type="match status" value="1"/>
</dbReference>
<dbReference type="Pfam" id="PF13492">
    <property type="entry name" value="GAF_3"/>
    <property type="match status" value="1"/>
</dbReference>
<dbReference type="AlphaFoldDB" id="A0A2H0MZC1"/>
<dbReference type="InterPro" id="IPR029016">
    <property type="entry name" value="GAF-like_dom_sf"/>
</dbReference>
<evidence type="ECO:0000313" key="3">
    <source>
        <dbReference type="EMBL" id="PIR01998.1"/>
    </source>
</evidence>
<evidence type="ECO:0000259" key="2">
    <source>
        <dbReference type="Pfam" id="PF13492"/>
    </source>
</evidence>
<dbReference type="EMBL" id="PCWK01000058">
    <property type="protein sequence ID" value="PIR01998.1"/>
    <property type="molecule type" value="Genomic_DNA"/>
</dbReference>
<feature type="coiled-coil region" evidence="1">
    <location>
        <begin position="104"/>
        <end position="131"/>
    </location>
</feature>
<keyword evidence="1" id="KW-0175">Coiled coil</keyword>
<sequence length="222" mass="25922">AGRYFYYTFYTLQTTLTDLSKKLNQTIELDKLTNLINRSLLEALKLDKIGIVLEETEKKALKPQQLIKFRQEDIFTILISQDNFLPRYLQKTKKPLVREEIPFLVKEKELSQKEKENLSFMEEELKKTEISTCLPLLVEEELIGIIILGNKLSQEAYTVQDLDLLTTITSQASVALNNALSYSEIEKRKADLEKFYKLTVGRELRMIELKKKIKELEEKLAK</sequence>
<dbReference type="SUPFAM" id="SSF55781">
    <property type="entry name" value="GAF domain-like"/>
    <property type="match status" value="1"/>
</dbReference>
<name>A0A2H0MZC1_9BACT</name>
<feature type="non-terminal residue" evidence="3">
    <location>
        <position position="1"/>
    </location>
</feature>
<evidence type="ECO:0000313" key="4">
    <source>
        <dbReference type="Proteomes" id="UP000231139"/>
    </source>
</evidence>
<accession>A0A2H0MZC1</accession>
<evidence type="ECO:0000256" key="1">
    <source>
        <dbReference type="SAM" id="Coils"/>
    </source>
</evidence>
<protein>
    <recommendedName>
        <fullName evidence="2">GAF domain-containing protein</fullName>
    </recommendedName>
</protein>
<dbReference type="InterPro" id="IPR003018">
    <property type="entry name" value="GAF"/>
</dbReference>
<dbReference type="Proteomes" id="UP000231139">
    <property type="component" value="Unassembled WGS sequence"/>
</dbReference>
<comment type="caution">
    <text evidence="3">The sequence shown here is derived from an EMBL/GenBank/DDBJ whole genome shotgun (WGS) entry which is preliminary data.</text>
</comment>
<gene>
    <name evidence="3" type="ORF">COV62_02460</name>
</gene>